<organism evidence="1 2">
    <name type="scientific">Actinocatenispora thailandica</name>
    <dbReference type="NCBI Taxonomy" id="227318"/>
    <lineage>
        <taxon>Bacteria</taxon>
        <taxon>Bacillati</taxon>
        <taxon>Actinomycetota</taxon>
        <taxon>Actinomycetes</taxon>
        <taxon>Micromonosporales</taxon>
        <taxon>Micromonosporaceae</taxon>
        <taxon>Actinocatenispora</taxon>
    </lineage>
</organism>
<evidence type="ECO:0000313" key="1">
    <source>
        <dbReference type="EMBL" id="BCJ39037.1"/>
    </source>
</evidence>
<dbReference type="Proteomes" id="UP000611640">
    <property type="component" value="Chromosome"/>
</dbReference>
<gene>
    <name evidence="1" type="ORF">Athai_65400</name>
</gene>
<dbReference type="Pfam" id="PF15588">
    <property type="entry name" value="Imm10"/>
    <property type="match status" value="1"/>
</dbReference>
<name>A0A7R7I052_9ACTN</name>
<dbReference type="KEGG" id="atl:Athai_65400"/>
<dbReference type="InterPro" id="IPR028962">
    <property type="entry name" value="Imm10"/>
</dbReference>
<dbReference type="EMBL" id="AP023355">
    <property type="protein sequence ID" value="BCJ39037.1"/>
    <property type="molecule type" value="Genomic_DNA"/>
</dbReference>
<proteinExistence type="predicted"/>
<accession>A0A7R7I052</accession>
<dbReference type="RefSeq" id="WP_203964969.1">
    <property type="nucleotide sequence ID" value="NZ_AP023355.1"/>
</dbReference>
<evidence type="ECO:0008006" key="3">
    <source>
        <dbReference type="Google" id="ProtNLM"/>
    </source>
</evidence>
<dbReference type="AlphaFoldDB" id="A0A7R7I052"/>
<evidence type="ECO:0000313" key="2">
    <source>
        <dbReference type="Proteomes" id="UP000611640"/>
    </source>
</evidence>
<keyword evidence="2" id="KW-1185">Reference proteome</keyword>
<reference evidence="1 2" key="1">
    <citation type="submission" date="2020-08" db="EMBL/GenBank/DDBJ databases">
        <title>Whole genome shotgun sequence of Actinocatenispora thailandica NBRC 105041.</title>
        <authorList>
            <person name="Komaki H."/>
            <person name="Tamura T."/>
        </authorList>
    </citation>
    <scope>NUCLEOTIDE SEQUENCE [LARGE SCALE GENOMIC DNA]</scope>
    <source>
        <strain evidence="1 2">NBRC 105041</strain>
    </source>
</reference>
<protein>
    <recommendedName>
        <fullName evidence="3">Immunity protein 10</fullName>
    </recommendedName>
</protein>
<sequence>MTFRFVARTAGVEVDPDGDFTAAGVAEGADGSGFILLFQCADAELDEEDVALGFDTHCVVTANEGAAYGCVREAVLAGNVLTVSLDRSALEDLGLDDPEIEATIEAPADQLAQLREHLPRILAYGRPDALPRRVAVRA</sequence>